<dbReference type="RefSeq" id="WP_183321586.1">
    <property type="nucleotide sequence ID" value="NZ_JACHVQ010000002.1"/>
</dbReference>
<dbReference type="GO" id="GO:0008610">
    <property type="term" value="P:lipid biosynthetic process"/>
    <property type="evidence" value="ECO:0007669"/>
    <property type="project" value="TreeGrafter"/>
</dbReference>
<accession>A0A839N672</accession>
<organism evidence="3 4">
    <name type="scientific">Flexivirga oryzae</name>
    <dbReference type="NCBI Taxonomy" id="1794944"/>
    <lineage>
        <taxon>Bacteria</taxon>
        <taxon>Bacillati</taxon>
        <taxon>Actinomycetota</taxon>
        <taxon>Actinomycetes</taxon>
        <taxon>Micrococcales</taxon>
        <taxon>Dermacoccaceae</taxon>
        <taxon>Flexivirga</taxon>
    </lineage>
</organism>
<evidence type="ECO:0000256" key="1">
    <source>
        <dbReference type="ARBA" id="ARBA00007169"/>
    </source>
</evidence>
<gene>
    <name evidence="3" type="ORF">FHU39_003266</name>
</gene>
<dbReference type="Gene3D" id="3.40.50.1820">
    <property type="entry name" value="alpha/beta hydrolase"/>
    <property type="match status" value="1"/>
</dbReference>
<evidence type="ECO:0000259" key="2">
    <source>
        <dbReference type="Pfam" id="PF00975"/>
    </source>
</evidence>
<proteinExistence type="inferred from homology"/>
<protein>
    <submittedName>
        <fullName evidence="3">Surfactin synthase thioesterase subunit</fullName>
    </submittedName>
</protein>
<dbReference type="PANTHER" id="PTHR11487">
    <property type="entry name" value="THIOESTERASE"/>
    <property type="match status" value="1"/>
</dbReference>
<evidence type="ECO:0000313" key="3">
    <source>
        <dbReference type="EMBL" id="MBB2893248.1"/>
    </source>
</evidence>
<dbReference type="AlphaFoldDB" id="A0A839N672"/>
<dbReference type="InterPro" id="IPR001031">
    <property type="entry name" value="Thioesterase"/>
</dbReference>
<dbReference type="SUPFAM" id="SSF53474">
    <property type="entry name" value="alpha/beta-Hydrolases"/>
    <property type="match status" value="1"/>
</dbReference>
<comment type="caution">
    <text evidence="3">The sequence shown here is derived from an EMBL/GenBank/DDBJ whole genome shotgun (WGS) entry which is preliminary data.</text>
</comment>
<dbReference type="PANTHER" id="PTHR11487:SF0">
    <property type="entry name" value="S-ACYL FATTY ACID SYNTHASE THIOESTERASE, MEDIUM CHAIN"/>
    <property type="match status" value="1"/>
</dbReference>
<name>A0A839N672_9MICO</name>
<feature type="domain" description="Thioesterase" evidence="2">
    <location>
        <begin position="4"/>
        <end position="235"/>
    </location>
</feature>
<dbReference type="Proteomes" id="UP000559182">
    <property type="component" value="Unassembled WGS sequence"/>
</dbReference>
<sequence>MSQHLVCLPFAGSHLDPFRAARAVWESSVAGLRSTSITYAGHGNRIGAEPLPSIVAMAHDALEKVLTDRAARDITEPVTLLGYSMGALVAYELSQLLEDFGVPQIGLLAMACTPPARIHGTGLQLDSDADLLSHCEQYGLIDAATFTDGVLRALLLPALRNDILAVDRYPGAARGQRRLQPGTSVTTFNGRADRTVEDIAEWYELTDRRGDEYTYDAGHFFLTECADALIGDVSDTLTRLSERTHV</sequence>
<dbReference type="InterPro" id="IPR012223">
    <property type="entry name" value="TEII"/>
</dbReference>
<reference evidence="3 4" key="1">
    <citation type="submission" date="2020-08" db="EMBL/GenBank/DDBJ databases">
        <title>Sequencing the genomes of 1000 actinobacteria strains.</title>
        <authorList>
            <person name="Klenk H.-P."/>
        </authorList>
    </citation>
    <scope>NUCLEOTIDE SEQUENCE [LARGE SCALE GENOMIC DNA]</scope>
    <source>
        <strain evidence="3 4">DSM 105369</strain>
    </source>
</reference>
<comment type="similarity">
    <text evidence="1">Belongs to the thioesterase family.</text>
</comment>
<keyword evidence="4" id="KW-1185">Reference proteome</keyword>
<dbReference type="Pfam" id="PF00975">
    <property type="entry name" value="Thioesterase"/>
    <property type="match status" value="1"/>
</dbReference>
<dbReference type="EMBL" id="JACHVQ010000002">
    <property type="protein sequence ID" value="MBB2893248.1"/>
    <property type="molecule type" value="Genomic_DNA"/>
</dbReference>
<evidence type="ECO:0000313" key="4">
    <source>
        <dbReference type="Proteomes" id="UP000559182"/>
    </source>
</evidence>
<dbReference type="InterPro" id="IPR029058">
    <property type="entry name" value="AB_hydrolase_fold"/>
</dbReference>